<name>A0A811U9U7_CERCA</name>
<dbReference type="AlphaFoldDB" id="A0A811U9U7"/>
<dbReference type="Proteomes" id="UP000606786">
    <property type="component" value="Unassembled WGS sequence"/>
</dbReference>
<evidence type="ECO:0000313" key="1">
    <source>
        <dbReference type="EMBL" id="CAD6995694.1"/>
    </source>
</evidence>
<accession>A0A811U9U7</accession>
<organism evidence="1 2">
    <name type="scientific">Ceratitis capitata</name>
    <name type="common">Mediterranean fruit fly</name>
    <name type="synonym">Tephritis capitata</name>
    <dbReference type="NCBI Taxonomy" id="7213"/>
    <lineage>
        <taxon>Eukaryota</taxon>
        <taxon>Metazoa</taxon>
        <taxon>Ecdysozoa</taxon>
        <taxon>Arthropoda</taxon>
        <taxon>Hexapoda</taxon>
        <taxon>Insecta</taxon>
        <taxon>Pterygota</taxon>
        <taxon>Neoptera</taxon>
        <taxon>Endopterygota</taxon>
        <taxon>Diptera</taxon>
        <taxon>Brachycera</taxon>
        <taxon>Muscomorpha</taxon>
        <taxon>Tephritoidea</taxon>
        <taxon>Tephritidae</taxon>
        <taxon>Ceratitis</taxon>
        <taxon>Ceratitis</taxon>
    </lineage>
</organism>
<keyword evidence="2" id="KW-1185">Reference proteome</keyword>
<reference evidence="1" key="1">
    <citation type="submission" date="2020-11" db="EMBL/GenBank/DDBJ databases">
        <authorList>
            <person name="Whitehead M."/>
        </authorList>
    </citation>
    <scope>NUCLEOTIDE SEQUENCE</scope>
    <source>
        <strain evidence="1">EGII</strain>
    </source>
</reference>
<dbReference type="OrthoDB" id="6077919at2759"/>
<sequence length="169" mass="16676">MNDHHNNLQKGHFLDDNRLIDHHSAVTPQGNHSSGMPTAASIYGPSAALRAVATSNSNSPSGGGGNGGCSLVTATGSLGIIGATNGSLGGSNNVGGGTIVGLSSTSIGHHAPTSGNHMAHHHSAASAAALLVVPQPINASKINASLGAGGSGTGRKYQCKMCPQRSETI</sequence>
<proteinExistence type="predicted"/>
<comment type="caution">
    <text evidence="1">The sequence shown here is derived from an EMBL/GenBank/DDBJ whole genome shotgun (WGS) entry which is preliminary data.</text>
</comment>
<protein>
    <submittedName>
        <fullName evidence="1">(Mediterranean fruit fly) hypothetical protein</fullName>
    </submittedName>
</protein>
<evidence type="ECO:0000313" key="2">
    <source>
        <dbReference type="Proteomes" id="UP000606786"/>
    </source>
</evidence>
<dbReference type="EMBL" id="CAJHJT010000001">
    <property type="protein sequence ID" value="CAD6995694.1"/>
    <property type="molecule type" value="Genomic_DNA"/>
</dbReference>
<gene>
    <name evidence="1" type="ORF">CCAP1982_LOCUS4400</name>
</gene>